<evidence type="ECO:0000313" key="4">
    <source>
        <dbReference type="Proteomes" id="UP000298284"/>
    </source>
</evidence>
<dbReference type="InterPro" id="IPR011110">
    <property type="entry name" value="Reg_prop"/>
</dbReference>
<dbReference type="AlphaFoldDB" id="A0A4Z0MEP1"/>
<comment type="caution">
    <text evidence="3">The sequence shown here is derived from an EMBL/GenBank/DDBJ whole genome shotgun (WGS) entry which is preliminary data.</text>
</comment>
<keyword evidence="1" id="KW-0597">Phosphoprotein</keyword>
<gene>
    <name evidence="3" type="ORF">EU557_23220</name>
</gene>
<accession>A0A4Z0MEP1</accession>
<dbReference type="InterPro" id="IPR015943">
    <property type="entry name" value="WD40/YVTN_repeat-like_dom_sf"/>
</dbReference>
<dbReference type="PANTHER" id="PTHR43547">
    <property type="entry name" value="TWO-COMPONENT HISTIDINE KINASE"/>
    <property type="match status" value="1"/>
</dbReference>
<keyword evidence="4" id="KW-1185">Reference proteome</keyword>
<proteinExistence type="predicted"/>
<dbReference type="EMBL" id="SRKZ01000008">
    <property type="protein sequence ID" value="TGD77685.1"/>
    <property type="molecule type" value="Genomic_DNA"/>
</dbReference>
<dbReference type="SUPFAM" id="SSF63829">
    <property type="entry name" value="Calcium-dependent phosphotriesterase"/>
    <property type="match status" value="1"/>
</dbReference>
<organism evidence="3 4">
    <name type="scientific">Hymenobacter wooponensis</name>
    <dbReference type="NCBI Taxonomy" id="1525360"/>
    <lineage>
        <taxon>Bacteria</taxon>
        <taxon>Pseudomonadati</taxon>
        <taxon>Bacteroidota</taxon>
        <taxon>Cytophagia</taxon>
        <taxon>Cytophagales</taxon>
        <taxon>Hymenobacteraceae</taxon>
        <taxon>Hymenobacter</taxon>
    </lineage>
</organism>
<reference evidence="3 4" key="1">
    <citation type="submission" date="2019-04" db="EMBL/GenBank/DDBJ databases">
        <authorList>
            <person name="Feng G."/>
            <person name="Zhang J."/>
            <person name="Zhu H."/>
        </authorList>
    </citation>
    <scope>NUCLEOTIDE SEQUENCE [LARGE SCALE GENOMIC DNA]</scope>
    <source>
        <strain evidence="3 4">JCM 19491</strain>
    </source>
</reference>
<dbReference type="PROSITE" id="PS51257">
    <property type="entry name" value="PROKAR_LIPOPROTEIN"/>
    <property type="match status" value="1"/>
</dbReference>
<dbReference type="GO" id="GO:0000155">
    <property type="term" value="F:phosphorelay sensor kinase activity"/>
    <property type="evidence" value="ECO:0007669"/>
    <property type="project" value="TreeGrafter"/>
</dbReference>
<feature type="region of interest" description="Disordered" evidence="2">
    <location>
        <begin position="29"/>
        <end position="56"/>
    </location>
</feature>
<dbReference type="Pfam" id="PF07494">
    <property type="entry name" value="Reg_prop"/>
    <property type="match status" value="4"/>
</dbReference>
<evidence type="ECO:0000256" key="1">
    <source>
        <dbReference type="ARBA" id="ARBA00022553"/>
    </source>
</evidence>
<sequence length="357" mass="40103">MTRKLLLGPSIIAWTVVLTSCHEPGKTDLPAEKVRQRRVADHPPAQGSPKSGTAGRLLQDRAGNIWFGTFAGLYKYDGNSFRHFTTTNGLNSNWVWCLLEDKAGTLWVGTEAGVCLYDGKTFTPIAIPVRKDLPPNQYRSSHTVFSIMQDRSGKLWFATVDGVYIYDGKSFTPFIIKQGGSGYMSSNHNVEYMLEDKAGTIWLGGRGNEGVFRYDGKTITTLQINERKEFNWAWPQLQDKQGNIWFSNWTGAYRYDGRSFSKMSGLSMGPINPVTRIIEDQRGTIWIGGSQGICRNDGIAFTCFTEQDGLIDNDVWSVLEDRAGNLWIGNRNTHLSRYDGKTFTNFLVEKGFSPSEQ</sequence>
<feature type="compositionally biased region" description="Basic and acidic residues" evidence="2">
    <location>
        <begin position="29"/>
        <end position="41"/>
    </location>
</feature>
<dbReference type="PANTHER" id="PTHR43547:SF2">
    <property type="entry name" value="HYBRID SIGNAL TRANSDUCTION HISTIDINE KINASE C"/>
    <property type="match status" value="1"/>
</dbReference>
<name>A0A4Z0MEP1_9BACT</name>
<evidence type="ECO:0008006" key="5">
    <source>
        <dbReference type="Google" id="ProtNLM"/>
    </source>
</evidence>
<dbReference type="RefSeq" id="WP_135532871.1">
    <property type="nucleotide sequence ID" value="NZ_SRKZ01000008.1"/>
</dbReference>
<protein>
    <recommendedName>
        <fullName evidence="5">Histidine kinase</fullName>
    </recommendedName>
</protein>
<dbReference type="Gene3D" id="2.130.10.10">
    <property type="entry name" value="YVTN repeat-like/Quinoprotein amine dehydrogenase"/>
    <property type="match status" value="2"/>
</dbReference>
<dbReference type="OrthoDB" id="9797097at2"/>
<dbReference type="Proteomes" id="UP000298284">
    <property type="component" value="Unassembled WGS sequence"/>
</dbReference>
<evidence type="ECO:0000313" key="3">
    <source>
        <dbReference type="EMBL" id="TGD77685.1"/>
    </source>
</evidence>
<evidence type="ECO:0000256" key="2">
    <source>
        <dbReference type="SAM" id="MobiDB-lite"/>
    </source>
</evidence>